<dbReference type="Proteomes" id="UP000242957">
    <property type="component" value="Unassembled WGS sequence"/>
</dbReference>
<dbReference type="FunFam" id="3.40.50.10110:FF:000002">
    <property type="entry name" value="DNA polymerase III, chi subunit"/>
    <property type="match status" value="1"/>
</dbReference>
<dbReference type="AlphaFoldDB" id="A0A1H0QXP7"/>
<protein>
    <submittedName>
        <fullName evidence="1">DNA polymerase III, chi subunit</fullName>
    </submittedName>
</protein>
<evidence type="ECO:0000313" key="2">
    <source>
        <dbReference type="Proteomes" id="UP000242957"/>
    </source>
</evidence>
<proteinExistence type="predicted"/>
<sequence length="143" mass="16039">MTTRVDFYVLPSADPDARLGFACRLAAKAWREGMRVYLLCADAAQRDSLDARLWSFRGEAFIPHSDMEEDSAAPVALGLGAPPEGQRDLLINLTLAIPEFAPRFARIAELVVEEPSIRQAARENFRTYRQQGYPLDTHPLPRP</sequence>
<dbReference type="InterPro" id="IPR036768">
    <property type="entry name" value="PolIII_chi_sf"/>
</dbReference>
<accession>A0A1H0QXP7</accession>
<dbReference type="PANTHER" id="PTHR38767:SF1">
    <property type="entry name" value="DNA POLYMERASE III SUBUNIT CHI"/>
    <property type="match status" value="1"/>
</dbReference>
<dbReference type="Gene3D" id="3.40.50.10110">
    <property type="entry name" value="DNA polymerase III subunit chi"/>
    <property type="match status" value="1"/>
</dbReference>
<dbReference type="OrthoDB" id="5297568at2"/>
<keyword evidence="2" id="KW-1185">Reference proteome</keyword>
<dbReference type="STRING" id="198616.SAMN05216193_12570"/>
<dbReference type="RefSeq" id="WP_084315050.1">
    <property type="nucleotide sequence ID" value="NZ_FNIJ01000025.1"/>
</dbReference>
<reference evidence="2" key="1">
    <citation type="submission" date="2016-10" db="EMBL/GenBank/DDBJ databases">
        <authorList>
            <person name="Varghese N."/>
            <person name="Submissions S."/>
        </authorList>
    </citation>
    <scope>NUCLEOTIDE SEQUENCE [LARGE SCALE GENOMIC DNA]</scope>
    <source>
        <strain evidence="2">JCM 21621</strain>
    </source>
</reference>
<evidence type="ECO:0000313" key="1">
    <source>
        <dbReference type="EMBL" id="SDP21915.1"/>
    </source>
</evidence>
<dbReference type="Pfam" id="PF04364">
    <property type="entry name" value="DNA_pol3_chi"/>
    <property type="match status" value="1"/>
</dbReference>
<name>A0A1H0QXP7_9PSED</name>
<dbReference type="GO" id="GO:0003887">
    <property type="term" value="F:DNA-directed DNA polymerase activity"/>
    <property type="evidence" value="ECO:0007669"/>
    <property type="project" value="InterPro"/>
</dbReference>
<dbReference type="GO" id="GO:0003677">
    <property type="term" value="F:DNA binding"/>
    <property type="evidence" value="ECO:0007669"/>
    <property type="project" value="InterPro"/>
</dbReference>
<dbReference type="GO" id="GO:0032298">
    <property type="term" value="P:positive regulation of DNA-templated DNA replication initiation"/>
    <property type="evidence" value="ECO:0007669"/>
    <property type="project" value="TreeGrafter"/>
</dbReference>
<dbReference type="SUPFAM" id="SSF102400">
    <property type="entry name" value="DNA polymerase III chi subunit"/>
    <property type="match status" value="1"/>
</dbReference>
<dbReference type="GO" id="GO:0006260">
    <property type="term" value="P:DNA replication"/>
    <property type="evidence" value="ECO:0007669"/>
    <property type="project" value="InterPro"/>
</dbReference>
<gene>
    <name evidence="1" type="ORF">SAMN05216193_12570</name>
</gene>
<dbReference type="EMBL" id="FNIJ01000025">
    <property type="protein sequence ID" value="SDP21915.1"/>
    <property type="molecule type" value="Genomic_DNA"/>
</dbReference>
<dbReference type="InterPro" id="IPR007459">
    <property type="entry name" value="DNA_pol3_chi"/>
</dbReference>
<dbReference type="PANTHER" id="PTHR38767">
    <property type="entry name" value="DNA POLYMERASE III SUBUNIT CHI"/>
    <property type="match status" value="1"/>
</dbReference>
<organism evidence="1 2">
    <name type="scientific">Pseudomonas jinjuensis</name>
    <dbReference type="NCBI Taxonomy" id="198616"/>
    <lineage>
        <taxon>Bacteria</taxon>
        <taxon>Pseudomonadati</taxon>
        <taxon>Pseudomonadota</taxon>
        <taxon>Gammaproteobacteria</taxon>
        <taxon>Pseudomonadales</taxon>
        <taxon>Pseudomonadaceae</taxon>
        <taxon>Pseudomonas</taxon>
    </lineage>
</organism>